<dbReference type="Proteomes" id="UP000599179">
    <property type="component" value="Unassembled WGS sequence"/>
</dbReference>
<comment type="caution">
    <text evidence="2">The sequence shown here is derived from an EMBL/GenBank/DDBJ whole genome shotgun (WGS) entry which is preliminary data.</text>
</comment>
<protein>
    <recommendedName>
        <fullName evidence="4">PEP-CTERM protein-sorting domain-containing protein</fullName>
    </recommendedName>
</protein>
<keyword evidence="1" id="KW-0472">Membrane</keyword>
<evidence type="ECO:0008006" key="4">
    <source>
        <dbReference type="Google" id="ProtNLM"/>
    </source>
</evidence>
<organism evidence="2 3">
    <name type="scientific">Psychroflexus planctonicus</name>
    <dbReference type="NCBI Taxonomy" id="1526575"/>
    <lineage>
        <taxon>Bacteria</taxon>
        <taxon>Pseudomonadati</taxon>
        <taxon>Bacteroidota</taxon>
        <taxon>Flavobacteriia</taxon>
        <taxon>Flavobacteriales</taxon>
        <taxon>Flavobacteriaceae</taxon>
        <taxon>Psychroflexus</taxon>
    </lineage>
</organism>
<evidence type="ECO:0000313" key="3">
    <source>
        <dbReference type="Proteomes" id="UP000599179"/>
    </source>
</evidence>
<accession>A0ABQ1SGC5</accession>
<dbReference type="EMBL" id="BMGM01000007">
    <property type="protein sequence ID" value="GGE38654.1"/>
    <property type="molecule type" value="Genomic_DNA"/>
</dbReference>
<sequence>MKRNKIINSKSIGILILLCLLFTTQISIGQSLEDALGFEETVDDVPEAPIHGLVILGLAAGAVFGYRKIKK</sequence>
<keyword evidence="1" id="KW-1133">Transmembrane helix</keyword>
<evidence type="ECO:0000313" key="2">
    <source>
        <dbReference type="EMBL" id="GGE38654.1"/>
    </source>
</evidence>
<evidence type="ECO:0000256" key="1">
    <source>
        <dbReference type="SAM" id="Phobius"/>
    </source>
</evidence>
<dbReference type="RefSeq" id="WP_188458839.1">
    <property type="nucleotide sequence ID" value="NZ_BMGM01000007.1"/>
</dbReference>
<keyword evidence="1" id="KW-0812">Transmembrane</keyword>
<name>A0ABQ1SGC5_9FLAO</name>
<feature type="transmembrane region" description="Helical" evidence="1">
    <location>
        <begin position="48"/>
        <end position="66"/>
    </location>
</feature>
<keyword evidence="3" id="KW-1185">Reference proteome</keyword>
<gene>
    <name evidence="2" type="ORF">GCM10010832_18660</name>
</gene>
<reference evidence="3" key="1">
    <citation type="journal article" date="2019" name="Int. J. Syst. Evol. Microbiol.">
        <title>The Global Catalogue of Microorganisms (GCM) 10K type strain sequencing project: providing services to taxonomists for standard genome sequencing and annotation.</title>
        <authorList>
            <consortium name="The Broad Institute Genomics Platform"/>
            <consortium name="The Broad Institute Genome Sequencing Center for Infectious Disease"/>
            <person name="Wu L."/>
            <person name="Ma J."/>
        </authorList>
    </citation>
    <scope>NUCLEOTIDE SEQUENCE [LARGE SCALE GENOMIC DNA]</scope>
    <source>
        <strain evidence="3">CGMCC 1.12931</strain>
    </source>
</reference>
<proteinExistence type="predicted"/>